<dbReference type="InterPro" id="IPR014710">
    <property type="entry name" value="RmlC-like_jellyroll"/>
</dbReference>
<evidence type="ECO:0000313" key="1">
    <source>
        <dbReference type="EMBL" id="APT86304.1"/>
    </source>
</evidence>
<dbReference type="Proteomes" id="UP000185479">
    <property type="component" value="Chromosome"/>
</dbReference>
<dbReference type="EMBL" id="BJNB01000029">
    <property type="protein sequence ID" value="GEB98279.1"/>
    <property type="molecule type" value="Genomic_DNA"/>
</dbReference>
<evidence type="ECO:0000313" key="2">
    <source>
        <dbReference type="EMBL" id="GEB98279.1"/>
    </source>
</evidence>
<dbReference type="AlphaFoldDB" id="A0A1L7CKA4"/>
<gene>
    <name evidence="2" type="ORF">CFL01nite_17740</name>
    <name evidence="1" type="ORF">CFLV_03260</name>
</gene>
<keyword evidence="3" id="KW-1185">Reference proteome</keyword>
<dbReference type="EMBL" id="CP009246">
    <property type="protein sequence ID" value="APT86304.1"/>
    <property type="molecule type" value="Genomic_DNA"/>
</dbReference>
<dbReference type="GeneID" id="82879737"/>
<proteinExistence type="predicted"/>
<dbReference type="Gene3D" id="2.60.120.10">
    <property type="entry name" value="Jelly Rolls"/>
    <property type="match status" value="1"/>
</dbReference>
<reference evidence="2 4" key="2">
    <citation type="submission" date="2019-06" db="EMBL/GenBank/DDBJ databases">
        <title>Whole genome shotgun sequence of Corynebacterium flavescens NBRC 14136.</title>
        <authorList>
            <person name="Hosoyama A."/>
            <person name="Uohara A."/>
            <person name="Ohji S."/>
            <person name="Ichikawa N."/>
        </authorList>
    </citation>
    <scope>NUCLEOTIDE SEQUENCE [LARGE SCALE GENOMIC DNA]</scope>
    <source>
        <strain evidence="2 4">NBRC 14136</strain>
    </source>
</reference>
<dbReference type="RefSeq" id="WP_075729300.1">
    <property type="nucleotide sequence ID" value="NZ_BJNB01000029.1"/>
</dbReference>
<dbReference type="CDD" id="cd02230">
    <property type="entry name" value="cupin_HP0902-like"/>
    <property type="match status" value="1"/>
</dbReference>
<dbReference type="SUPFAM" id="SSF51182">
    <property type="entry name" value="RmlC-like cupins"/>
    <property type="match status" value="1"/>
</dbReference>
<organism evidence="1 3">
    <name type="scientific">Corynebacterium flavescens</name>
    <dbReference type="NCBI Taxonomy" id="28028"/>
    <lineage>
        <taxon>Bacteria</taxon>
        <taxon>Bacillati</taxon>
        <taxon>Actinomycetota</taxon>
        <taxon>Actinomycetes</taxon>
        <taxon>Mycobacteriales</taxon>
        <taxon>Corynebacteriaceae</taxon>
        <taxon>Corynebacterium</taxon>
    </lineage>
</organism>
<dbReference type="InterPro" id="IPR011051">
    <property type="entry name" value="RmlC_Cupin_sf"/>
</dbReference>
<accession>A0A1L7CKA4</accession>
<sequence>MTLNTNTPETFGPAVEDYHEGFHFLDLLAQAPEVEPDKKRPAVKRVLRADGANLIVFSFAPGQDLPDHRAAHPITVSSLRGEFEFSCAGKTVTLSPGSAVQLRDHLVHRVDYPATAEGTGVLLLTMITGERITDAGSK</sequence>
<dbReference type="KEGG" id="cfc:CFLV_03260"/>
<evidence type="ECO:0000313" key="4">
    <source>
        <dbReference type="Proteomes" id="UP000315353"/>
    </source>
</evidence>
<evidence type="ECO:0000313" key="3">
    <source>
        <dbReference type="Proteomes" id="UP000185479"/>
    </source>
</evidence>
<name>A0A1L7CKA4_CORFL</name>
<reference evidence="1 3" key="1">
    <citation type="submission" date="2014-08" db="EMBL/GenBank/DDBJ databases">
        <title>Complete genome sequence of Corynebacterium flavescens OJ8(T)(=DSM 20296(T)), isolated from cheese.</title>
        <authorList>
            <person name="Ruckert C."/>
            <person name="Albersmeier A."/>
            <person name="Winkler A."/>
            <person name="Kalinowski J."/>
        </authorList>
    </citation>
    <scope>NUCLEOTIDE SEQUENCE [LARGE SCALE GENOMIC DNA]</scope>
    <source>
        <strain evidence="1 3">OJ8</strain>
    </source>
</reference>
<dbReference type="Proteomes" id="UP000315353">
    <property type="component" value="Unassembled WGS sequence"/>
</dbReference>
<dbReference type="STRING" id="28028.CFLV_03260"/>
<protein>
    <submittedName>
        <fullName evidence="1">LuxR family transcriptional regulator</fullName>
    </submittedName>
</protein>